<keyword evidence="16" id="KW-1015">Disulfide bond</keyword>
<dbReference type="PROSITE" id="PS51914">
    <property type="entry name" value="MRH"/>
    <property type="match status" value="1"/>
</dbReference>
<keyword evidence="11 19" id="KW-1133">Transmembrane helix</keyword>
<evidence type="ECO:0000313" key="23">
    <source>
        <dbReference type="Proteomes" id="UP000738359"/>
    </source>
</evidence>
<evidence type="ECO:0000256" key="18">
    <source>
        <dbReference type="SAM" id="MobiDB-lite"/>
    </source>
</evidence>
<dbReference type="Proteomes" id="UP000738359">
    <property type="component" value="Unassembled WGS sequence"/>
</dbReference>
<evidence type="ECO:0000256" key="15">
    <source>
        <dbReference type="ARBA" id="ARBA00023136"/>
    </source>
</evidence>
<gene>
    <name evidence="22" type="ORF">BGZ70_006082</name>
</gene>
<keyword evidence="15 19" id="KW-0472">Membrane</keyword>
<evidence type="ECO:0000256" key="5">
    <source>
        <dbReference type="ARBA" id="ARBA00005363"/>
    </source>
</evidence>
<feature type="region of interest" description="Disordered" evidence="18">
    <location>
        <begin position="123"/>
        <end position="152"/>
    </location>
</feature>
<dbReference type="Gene3D" id="2.70.130.10">
    <property type="entry name" value="Mannose-6-phosphate receptor binding domain"/>
    <property type="match status" value="1"/>
</dbReference>
<feature type="compositionally biased region" description="Basic and acidic residues" evidence="18">
    <location>
        <begin position="143"/>
        <end position="152"/>
    </location>
</feature>
<keyword evidence="7" id="KW-0813">Transport</keyword>
<dbReference type="GO" id="GO:0030659">
    <property type="term" value="C:cytoplasmic vesicle membrane"/>
    <property type="evidence" value="ECO:0007669"/>
    <property type="project" value="UniProtKB-SubCell"/>
</dbReference>
<dbReference type="InterPro" id="IPR044865">
    <property type="entry name" value="MRH_dom"/>
</dbReference>
<reference evidence="22" key="1">
    <citation type="journal article" date="2020" name="Fungal Divers.">
        <title>Resolving the Mortierellaceae phylogeny through synthesis of multi-gene phylogenetics and phylogenomics.</title>
        <authorList>
            <person name="Vandepol N."/>
            <person name="Liber J."/>
            <person name="Desiro A."/>
            <person name="Na H."/>
            <person name="Kennedy M."/>
            <person name="Barry K."/>
            <person name="Grigoriev I.V."/>
            <person name="Miller A.N."/>
            <person name="O'Donnell K."/>
            <person name="Stajich J.E."/>
            <person name="Bonito G."/>
        </authorList>
    </citation>
    <scope>NUCLEOTIDE SEQUENCE</scope>
    <source>
        <strain evidence="22">CK1249</strain>
    </source>
</reference>
<dbReference type="GO" id="GO:0034045">
    <property type="term" value="C:phagophore assembly site membrane"/>
    <property type="evidence" value="ECO:0007669"/>
    <property type="project" value="UniProtKB-SubCell"/>
</dbReference>
<comment type="caution">
    <text evidence="22">The sequence shown here is derived from an EMBL/GenBank/DDBJ whole genome shotgun (WGS) entry which is preliminary data.</text>
</comment>
<evidence type="ECO:0000256" key="17">
    <source>
        <dbReference type="ARBA" id="ARBA00023329"/>
    </source>
</evidence>
<evidence type="ECO:0000256" key="9">
    <source>
        <dbReference type="ARBA" id="ARBA00022729"/>
    </source>
</evidence>
<evidence type="ECO:0000256" key="20">
    <source>
        <dbReference type="SAM" id="SignalP"/>
    </source>
</evidence>
<dbReference type="GO" id="GO:0006914">
    <property type="term" value="P:autophagy"/>
    <property type="evidence" value="ECO:0007669"/>
    <property type="project" value="UniProtKB-KW"/>
</dbReference>
<dbReference type="PANTHER" id="PTHR15071">
    <property type="entry name" value="MANNOSE-6-PHOSPHATE RECEPTOR FAMILY MEMBER"/>
    <property type="match status" value="1"/>
</dbReference>
<evidence type="ECO:0000259" key="21">
    <source>
        <dbReference type="PROSITE" id="PS51914"/>
    </source>
</evidence>
<evidence type="ECO:0000256" key="12">
    <source>
        <dbReference type="ARBA" id="ARBA00023006"/>
    </source>
</evidence>
<accession>A0A9P6M3Z6</accession>
<evidence type="ECO:0000256" key="11">
    <source>
        <dbReference type="ARBA" id="ARBA00022989"/>
    </source>
</evidence>
<keyword evidence="8 19" id="KW-0812">Transmembrane</keyword>
<evidence type="ECO:0000256" key="2">
    <source>
        <dbReference type="ARBA" id="ARBA00004358"/>
    </source>
</evidence>
<keyword evidence="13" id="KW-0333">Golgi apparatus</keyword>
<keyword evidence="9 20" id="KW-0732">Signal</keyword>
<dbReference type="GO" id="GO:0031966">
    <property type="term" value="C:mitochondrial membrane"/>
    <property type="evidence" value="ECO:0007669"/>
    <property type="project" value="UniProtKB-SubCell"/>
</dbReference>
<keyword evidence="12" id="KW-0072">Autophagy</keyword>
<dbReference type="OrthoDB" id="29460at2759"/>
<keyword evidence="23" id="KW-1185">Reference proteome</keyword>
<evidence type="ECO:0000256" key="8">
    <source>
        <dbReference type="ARBA" id="ARBA00022692"/>
    </source>
</evidence>
<dbReference type="GO" id="GO:0000139">
    <property type="term" value="C:Golgi membrane"/>
    <property type="evidence" value="ECO:0007669"/>
    <property type="project" value="UniProtKB-SubCell"/>
</dbReference>
<comment type="subcellular location">
    <subcellularLocation>
        <location evidence="2">Cytoplasmic vesicle membrane</location>
        <topology evidence="2">Single-pass type I membrane protein</topology>
    </subcellularLocation>
    <subcellularLocation>
        <location evidence="4">Golgi apparatus membrane</location>
        <topology evidence="4">Single-pass type I membrane protein</topology>
    </subcellularLocation>
    <subcellularLocation>
        <location evidence="1">Mitochondrion membrane</location>
        <topology evidence="1">Single-pass membrane protein</topology>
    </subcellularLocation>
    <subcellularLocation>
        <location evidence="3">Preautophagosomal structure membrane</location>
        <topology evidence="3">Single-pass type I membrane protein</topology>
    </subcellularLocation>
</comment>
<feature type="domain" description="MRH" evidence="21">
    <location>
        <begin position="34"/>
        <end position="210"/>
    </location>
</feature>
<name>A0A9P6M3Z6_MORAP</name>
<evidence type="ECO:0000256" key="13">
    <source>
        <dbReference type="ARBA" id="ARBA00023034"/>
    </source>
</evidence>
<organism evidence="22 23">
    <name type="scientific">Mortierella alpina</name>
    <name type="common">Oleaginous fungus</name>
    <name type="synonym">Mortierella renispora</name>
    <dbReference type="NCBI Taxonomy" id="64518"/>
    <lineage>
        <taxon>Eukaryota</taxon>
        <taxon>Fungi</taxon>
        <taxon>Fungi incertae sedis</taxon>
        <taxon>Mucoromycota</taxon>
        <taxon>Mortierellomycotina</taxon>
        <taxon>Mortierellomycetes</taxon>
        <taxon>Mortierellales</taxon>
        <taxon>Mortierellaceae</taxon>
        <taxon>Mortierella</taxon>
    </lineage>
</organism>
<dbReference type="InterPro" id="IPR018939">
    <property type="entry name" value="Autophagy-rel_prot_27"/>
</dbReference>
<feature type="signal peptide" evidence="20">
    <location>
        <begin position="1"/>
        <end position="25"/>
    </location>
</feature>
<keyword evidence="10" id="KW-0653">Protein transport</keyword>
<dbReference type="SUPFAM" id="SSF50911">
    <property type="entry name" value="Mannose 6-phosphate receptor domain"/>
    <property type="match status" value="1"/>
</dbReference>
<comment type="similarity">
    <text evidence="5">Belongs to the ATG27 family.</text>
</comment>
<dbReference type="Pfam" id="PF09451">
    <property type="entry name" value="ATG27"/>
    <property type="match status" value="1"/>
</dbReference>
<evidence type="ECO:0000256" key="3">
    <source>
        <dbReference type="ARBA" id="ARBA00004472"/>
    </source>
</evidence>
<feature type="transmembrane region" description="Helical" evidence="19">
    <location>
        <begin position="226"/>
        <end position="247"/>
    </location>
</feature>
<protein>
    <recommendedName>
        <fullName evidence="6">Autophagy-related protein 27</fullName>
    </recommendedName>
</protein>
<keyword evidence="14" id="KW-0496">Mitochondrion</keyword>
<keyword evidence="17" id="KW-0968">Cytoplasmic vesicle</keyword>
<evidence type="ECO:0000313" key="22">
    <source>
        <dbReference type="EMBL" id="KAF9964696.1"/>
    </source>
</evidence>
<evidence type="ECO:0000256" key="10">
    <source>
        <dbReference type="ARBA" id="ARBA00022927"/>
    </source>
</evidence>
<sequence length="295" mass="31638">MTRTHARLAAGVSLALATLIALAAAQGDTTPPAFDCAKISIGGASYDISSLKTSTITVQGEPKEEHPSTIRVDYMVNPCQAIPIPDGELKTHCKAGAWVCQDIKVIEDDKPKTLFLKTIAGSAPATDTTPARDVAPTVARTEGSNDKEDKTDLPWSLTLKGGNIDGRDQSAVINFVCDRSVTDAKQGLALDKYDNDVARFTWKSISACASMNIELPTSEGMSGFRVFLTVFGVLGFIYIVAGAAYNYKTYGARGLDLLPNLDFWRDFPSLVSDVVRSVWDSVTGRATSSRGYVSV</sequence>
<evidence type="ECO:0000256" key="14">
    <source>
        <dbReference type="ARBA" id="ARBA00023128"/>
    </source>
</evidence>
<evidence type="ECO:0000256" key="7">
    <source>
        <dbReference type="ARBA" id="ARBA00022448"/>
    </source>
</evidence>
<dbReference type="InterPro" id="IPR009011">
    <property type="entry name" value="Man6P_isomerase_rcpt-bd_dom_sf"/>
</dbReference>
<dbReference type="EMBL" id="JAAAHY010000335">
    <property type="protein sequence ID" value="KAF9964696.1"/>
    <property type="molecule type" value="Genomic_DNA"/>
</dbReference>
<dbReference type="PANTHER" id="PTHR15071:SF13">
    <property type="entry name" value="AUTOPHAGY-RELATED PROTEIN 27"/>
    <property type="match status" value="1"/>
</dbReference>
<evidence type="ECO:0000256" key="16">
    <source>
        <dbReference type="ARBA" id="ARBA00023157"/>
    </source>
</evidence>
<evidence type="ECO:0000256" key="6">
    <source>
        <dbReference type="ARBA" id="ARBA00013776"/>
    </source>
</evidence>
<dbReference type="GO" id="GO:0015031">
    <property type="term" value="P:protein transport"/>
    <property type="evidence" value="ECO:0007669"/>
    <property type="project" value="UniProtKB-KW"/>
</dbReference>
<dbReference type="AlphaFoldDB" id="A0A9P6M3Z6"/>
<evidence type="ECO:0000256" key="19">
    <source>
        <dbReference type="SAM" id="Phobius"/>
    </source>
</evidence>
<evidence type="ECO:0000256" key="1">
    <source>
        <dbReference type="ARBA" id="ARBA00004304"/>
    </source>
</evidence>
<evidence type="ECO:0000256" key="4">
    <source>
        <dbReference type="ARBA" id="ARBA00004614"/>
    </source>
</evidence>
<feature type="chain" id="PRO_5040358663" description="Autophagy-related protein 27" evidence="20">
    <location>
        <begin position="26"/>
        <end position="295"/>
    </location>
</feature>
<proteinExistence type="inferred from homology"/>